<feature type="transmembrane region" description="Helical" evidence="1">
    <location>
        <begin position="57"/>
        <end position="78"/>
    </location>
</feature>
<evidence type="ECO:0000256" key="1">
    <source>
        <dbReference type="SAM" id="Phobius"/>
    </source>
</evidence>
<sequence>MLEPGMNAPLAGFTSAERFACRFTFGKFIRRFLPMIIGTGLATLILLGALLPGLGAGVLALPLALLLSAGAVVALTAVKKYQFDQTWGTTELVLSPDGATMAGRHSQLHIRWDHIRFLGKADLVRAGRFTFGPVMARLLAELASAAARRRGRPALIGIATMKVAAETPSVVKSQIGQNIAFRRIDPQTGHTLTAIPLTIFDEHWDRGRIGEWIMAYRPDLAPGR</sequence>
<accession>A0ABP8Q5R1</accession>
<keyword evidence="1" id="KW-1133">Transmembrane helix</keyword>
<protein>
    <submittedName>
        <fullName evidence="2">Uncharacterized protein</fullName>
    </submittedName>
</protein>
<name>A0ABP8Q5R1_9ACTN</name>
<comment type="caution">
    <text evidence="2">The sequence shown here is derived from an EMBL/GenBank/DDBJ whole genome shotgun (WGS) entry which is preliminary data.</text>
</comment>
<dbReference type="Proteomes" id="UP001500503">
    <property type="component" value="Unassembled WGS sequence"/>
</dbReference>
<evidence type="ECO:0000313" key="3">
    <source>
        <dbReference type="Proteomes" id="UP001500503"/>
    </source>
</evidence>
<evidence type="ECO:0000313" key="2">
    <source>
        <dbReference type="EMBL" id="GAA4497953.1"/>
    </source>
</evidence>
<gene>
    <name evidence="2" type="ORF">GCM10023191_042270</name>
</gene>
<keyword evidence="1" id="KW-0472">Membrane</keyword>
<proteinExistence type="predicted"/>
<dbReference type="EMBL" id="BAABHF010000023">
    <property type="protein sequence ID" value="GAA4497953.1"/>
    <property type="molecule type" value="Genomic_DNA"/>
</dbReference>
<feature type="transmembrane region" description="Helical" evidence="1">
    <location>
        <begin position="32"/>
        <end position="51"/>
    </location>
</feature>
<keyword evidence="1" id="KW-0812">Transmembrane</keyword>
<organism evidence="2 3">
    <name type="scientific">Actinoallomurus oryzae</name>
    <dbReference type="NCBI Taxonomy" id="502180"/>
    <lineage>
        <taxon>Bacteria</taxon>
        <taxon>Bacillati</taxon>
        <taxon>Actinomycetota</taxon>
        <taxon>Actinomycetes</taxon>
        <taxon>Streptosporangiales</taxon>
        <taxon>Thermomonosporaceae</taxon>
        <taxon>Actinoallomurus</taxon>
    </lineage>
</organism>
<keyword evidence="3" id="KW-1185">Reference proteome</keyword>
<reference evidence="3" key="1">
    <citation type="journal article" date="2019" name="Int. J. Syst. Evol. Microbiol.">
        <title>The Global Catalogue of Microorganisms (GCM) 10K type strain sequencing project: providing services to taxonomists for standard genome sequencing and annotation.</title>
        <authorList>
            <consortium name="The Broad Institute Genomics Platform"/>
            <consortium name="The Broad Institute Genome Sequencing Center for Infectious Disease"/>
            <person name="Wu L."/>
            <person name="Ma J."/>
        </authorList>
    </citation>
    <scope>NUCLEOTIDE SEQUENCE [LARGE SCALE GENOMIC DNA]</scope>
    <source>
        <strain evidence="3">JCM 17933</strain>
    </source>
</reference>